<accession>A0ABP8T5J1</accession>
<protein>
    <recommendedName>
        <fullName evidence="2">NAD-dependent epimerase/dehydratase domain-containing protein</fullName>
    </recommendedName>
</protein>
<feature type="domain" description="NAD-dependent epimerase/dehydratase" evidence="2">
    <location>
        <begin position="3"/>
        <end position="123"/>
    </location>
</feature>
<feature type="compositionally biased region" description="Basic residues" evidence="1">
    <location>
        <begin position="140"/>
        <end position="151"/>
    </location>
</feature>
<dbReference type="InterPro" id="IPR036291">
    <property type="entry name" value="NAD(P)-bd_dom_sf"/>
</dbReference>
<proteinExistence type="predicted"/>
<evidence type="ECO:0000313" key="4">
    <source>
        <dbReference type="Proteomes" id="UP001500307"/>
    </source>
</evidence>
<evidence type="ECO:0000259" key="2">
    <source>
        <dbReference type="Pfam" id="PF01370"/>
    </source>
</evidence>
<gene>
    <name evidence="3" type="ORF">GCM10023176_58310</name>
</gene>
<dbReference type="Gene3D" id="3.40.50.720">
    <property type="entry name" value="NAD(P)-binding Rossmann-like Domain"/>
    <property type="match status" value="1"/>
</dbReference>
<evidence type="ECO:0000256" key="1">
    <source>
        <dbReference type="SAM" id="MobiDB-lite"/>
    </source>
</evidence>
<reference evidence="4" key="1">
    <citation type="journal article" date="2019" name="Int. J. Syst. Evol. Microbiol.">
        <title>The Global Catalogue of Microorganisms (GCM) 10K type strain sequencing project: providing services to taxonomists for standard genome sequencing and annotation.</title>
        <authorList>
            <consortium name="The Broad Institute Genomics Platform"/>
            <consortium name="The Broad Institute Genome Sequencing Center for Infectious Disease"/>
            <person name="Wu L."/>
            <person name="Ma J."/>
        </authorList>
    </citation>
    <scope>NUCLEOTIDE SEQUENCE [LARGE SCALE GENOMIC DNA]</scope>
    <source>
        <strain evidence="4">JCM 3175</strain>
    </source>
</reference>
<keyword evidence="4" id="KW-1185">Reference proteome</keyword>
<dbReference type="Proteomes" id="UP001500307">
    <property type="component" value="Unassembled WGS sequence"/>
</dbReference>
<dbReference type="RefSeq" id="WP_346124846.1">
    <property type="nucleotide sequence ID" value="NZ_BAABGU010000052.1"/>
</dbReference>
<dbReference type="InterPro" id="IPR001509">
    <property type="entry name" value="Epimerase_deHydtase"/>
</dbReference>
<dbReference type="SUPFAM" id="SSF51735">
    <property type="entry name" value="NAD(P)-binding Rossmann-fold domains"/>
    <property type="match status" value="1"/>
</dbReference>
<organism evidence="3 4">
    <name type="scientific">Micromonospora coerulea</name>
    <dbReference type="NCBI Taxonomy" id="47856"/>
    <lineage>
        <taxon>Bacteria</taxon>
        <taxon>Bacillati</taxon>
        <taxon>Actinomycetota</taxon>
        <taxon>Actinomycetes</taxon>
        <taxon>Micromonosporales</taxon>
        <taxon>Micromonosporaceae</taxon>
        <taxon>Micromonospora</taxon>
    </lineage>
</organism>
<sequence length="185" mass="19682">MRVLLAGAGGAIGVPLTRKLIDHGHEVYGLTRGQGRARALADRGVRPVVADAMDRDALLRAVDGLAADAVVHELTALTKPPLRHSGMAQTNRLRVEGTANLLAAADVVGARRFLTQSIVLGYGYRDHGDRVLTESDRSASRRARRSTRTWRRCAPPSSRRSPPRTGSRCATACSTAGTRPGSGPS</sequence>
<evidence type="ECO:0000313" key="3">
    <source>
        <dbReference type="EMBL" id="GAA4579814.1"/>
    </source>
</evidence>
<comment type="caution">
    <text evidence="3">The sequence shown here is derived from an EMBL/GenBank/DDBJ whole genome shotgun (WGS) entry which is preliminary data.</text>
</comment>
<feature type="region of interest" description="Disordered" evidence="1">
    <location>
        <begin position="132"/>
        <end position="185"/>
    </location>
</feature>
<feature type="compositionally biased region" description="Low complexity" evidence="1">
    <location>
        <begin position="152"/>
        <end position="168"/>
    </location>
</feature>
<dbReference type="Pfam" id="PF01370">
    <property type="entry name" value="Epimerase"/>
    <property type="match status" value="1"/>
</dbReference>
<dbReference type="EMBL" id="BAABGU010000052">
    <property type="protein sequence ID" value="GAA4579814.1"/>
    <property type="molecule type" value="Genomic_DNA"/>
</dbReference>
<name>A0ABP8T5J1_9ACTN</name>